<accession>A0ABP7NA85</accession>
<dbReference type="Gene3D" id="3.40.190.10">
    <property type="entry name" value="Periplasmic binding protein-like II"/>
    <property type="match status" value="2"/>
</dbReference>
<feature type="domain" description="Solute-binding protein family 3/N-terminal" evidence="3">
    <location>
        <begin position="30"/>
        <end position="249"/>
    </location>
</feature>
<name>A0ABP7NA85_9GAMM</name>
<dbReference type="SUPFAM" id="SSF53850">
    <property type="entry name" value="Periplasmic binding protein-like II"/>
    <property type="match status" value="1"/>
</dbReference>
<reference evidence="5" key="1">
    <citation type="journal article" date="2019" name="Int. J. Syst. Evol. Microbiol.">
        <title>The Global Catalogue of Microorganisms (GCM) 10K type strain sequencing project: providing services to taxonomists for standard genome sequencing and annotation.</title>
        <authorList>
            <consortium name="The Broad Institute Genomics Platform"/>
            <consortium name="The Broad Institute Genome Sequencing Center for Infectious Disease"/>
            <person name="Wu L."/>
            <person name="Ma J."/>
        </authorList>
    </citation>
    <scope>NUCLEOTIDE SEQUENCE [LARGE SCALE GENOMIC DNA]</scope>
    <source>
        <strain evidence="5">JCM 17551</strain>
    </source>
</reference>
<comment type="caution">
    <text evidence="4">The sequence shown here is derived from an EMBL/GenBank/DDBJ whole genome shotgun (WGS) entry which is preliminary data.</text>
</comment>
<dbReference type="PANTHER" id="PTHR35936:SF25">
    <property type="entry name" value="ABC TRANSPORTER SUBSTRATE-BINDING PROTEIN"/>
    <property type="match status" value="1"/>
</dbReference>
<evidence type="ECO:0000313" key="5">
    <source>
        <dbReference type="Proteomes" id="UP001501565"/>
    </source>
</evidence>
<dbReference type="InterPro" id="IPR001638">
    <property type="entry name" value="Solute-binding_3/MltF_N"/>
</dbReference>
<evidence type="ECO:0000313" key="4">
    <source>
        <dbReference type="EMBL" id="GAA3938741.1"/>
    </source>
</evidence>
<protein>
    <recommendedName>
        <fullName evidence="3">Solute-binding protein family 3/N-terminal domain-containing protein</fullName>
    </recommendedName>
</protein>
<keyword evidence="5" id="KW-1185">Reference proteome</keyword>
<dbReference type="EMBL" id="BAABBN010000015">
    <property type="protein sequence ID" value="GAA3938741.1"/>
    <property type="molecule type" value="Genomic_DNA"/>
</dbReference>
<proteinExistence type="inferred from homology"/>
<dbReference type="Pfam" id="PF00497">
    <property type="entry name" value="SBP_bac_3"/>
    <property type="match status" value="1"/>
</dbReference>
<evidence type="ECO:0000259" key="3">
    <source>
        <dbReference type="Pfam" id="PF00497"/>
    </source>
</evidence>
<keyword evidence="2" id="KW-0732">Signal</keyword>
<dbReference type="PANTHER" id="PTHR35936">
    <property type="entry name" value="MEMBRANE-BOUND LYTIC MUREIN TRANSGLYCOSYLASE F"/>
    <property type="match status" value="1"/>
</dbReference>
<dbReference type="Proteomes" id="UP001501565">
    <property type="component" value="Unassembled WGS sequence"/>
</dbReference>
<dbReference type="RefSeq" id="WP_344800272.1">
    <property type="nucleotide sequence ID" value="NZ_BAABBN010000015.1"/>
</dbReference>
<organism evidence="4 5">
    <name type="scientific">Litoribacillus peritrichatus</name>
    <dbReference type="NCBI Taxonomy" id="718191"/>
    <lineage>
        <taxon>Bacteria</taxon>
        <taxon>Pseudomonadati</taxon>
        <taxon>Pseudomonadota</taxon>
        <taxon>Gammaproteobacteria</taxon>
        <taxon>Oceanospirillales</taxon>
        <taxon>Oceanospirillaceae</taxon>
        <taxon>Litoribacillus</taxon>
    </lineage>
</organism>
<gene>
    <name evidence="4" type="ORF">GCM10022277_38570</name>
</gene>
<sequence length="250" mass="28743">MLSRIFLIWILIFSGWLSANESTDSSHWVIVTGPDFPPYTDPDYPAGGLLVKLIDMVMLQVEGEYSLKWLPWRRGYLETIEGKYIATFPYVHTPERAEHLLYSDPVIGVEERLFVRVDDHRDYNQLEQFEKVTGCKPVGYNVNAVQNFLDSASLEILWADKLETCFLLLNQGRVDLVDMDKYVGYASIRKAGLPTGDFKMHERILLTQSMHLLVSKKHPNGNAFLNTFNASLNEVRTSKAYQSLLKEYLE</sequence>
<evidence type="ECO:0000256" key="2">
    <source>
        <dbReference type="ARBA" id="ARBA00022729"/>
    </source>
</evidence>
<evidence type="ECO:0000256" key="1">
    <source>
        <dbReference type="ARBA" id="ARBA00010333"/>
    </source>
</evidence>
<comment type="similarity">
    <text evidence="1">Belongs to the bacterial solute-binding protein 3 family.</text>
</comment>